<evidence type="ECO:0000313" key="3">
    <source>
        <dbReference type="Proteomes" id="UP000054324"/>
    </source>
</evidence>
<keyword evidence="1" id="KW-0812">Transmembrane</keyword>
<dbReference type="PANTHER" id="PTHR12250:SF0">
    <property type="entry name" value="GPI ETHANOLAMINE PHOSPHATE TRANSFERASE 1"/>
    <property type="match status" value="1"/>
</dbReference>
<dbReference type="AlphaFoldDB" id="A0A074ZB02"/>
<accession>A0A074ZB02</accession>
<keyword evidence="1" id="KW-1133">Transmembrane helix</keyword>
<gene>
    <name evidence="2" type="ORF">T265_14411</name>
</gene>
<dbReference type="PANTHER" id="PTHR12250">
    <property type="entry name" value="PHOSPHATIDYLINOSITOL GLYCAN, CLASS N"/>
    <property type="match status" value="1"/>
</dbReference>
<comment type="subcellular location">
    <subcellularLocation>
        <location evidence="1">Endoplasmic reticulum membrane</location>
        <topology evidence="1">Multi-pass membrane protein</topology>
    </subcellularLocation>
</comment>
<dbReference type="KEGG" id="ovi:T265_14411"/>
<name>A0A074ZB02_OPIVI</name>
<evidence type="ECO:0000256" key="1">
    <source>
        <dbReference type="RuleBase" id="RU367138"/>
    </source>
</evidence>
<dbReference type="Proteomes" id="UP000054324">
    <property type="component" value="Unassembled WGS sequence"/>
</dbReference>
<feature type="transmembrane region" description="Helical" evidence="1">
    <location>
        <begin position="177"/>
        <end position="201"/>
    </location>
</feature>
<evidence type="ECO:0000313" key="2">
    <source>
        <dbReference type="EMBL" id="KER24481.1"/>
    </source>
</evidence>
<dbReference type="EC" id="2.-.-.-" evidence="1"/>
<dbReference type="RefSeq" id="XP_009171776.1">
    <property type="nucleotide sequence ID" value="XM_009173512.1"/>
</dbReference>
<dbReference type="GO" id="GO:0005789">
    <property type="term" value="C:endoplasmic reticulum membrane"/>
    <property type="evidence" value="ECO:0007669"/>
    <property type="project" value="UniProtKB-SubCell"/>
</dbReference>
<keyword evidence="3" id="KW-1185">Reference proteome</keyword>
<keyword evidence="1" id="KW-0256">Endoplasmic reticulum</keyword>
<dbReference type="GO" id="GO:0051377">
    <property type="term" value="F:mannose-ethanolamine phosphotransferase activity"/>
    <property type="evidence" value="ECO:0007669"/>
    <property type="project" value="UniProtKB-UniRule"/>
</dbReference>
<comment type="similarity">
    <text evidence="1">Belongs to the PIGG/PIGN/PIGO family. PIGN subfamily.</text>
</comment>
<dbReference type="GO" id="GO:0006506">
    <property type="term" value="P:GPI anchor biosynthetic process"/>
    <property type="evidence" value="ECO:0007669"/>
    <property type="project" value="UniProtKB-KW"/>
</dbReference>
<protein>
    <recommendedName>
        <fullName evidence="1">GPI ethanolamine phosphate transferase 1</fullName>
        <ecNumber evidence="1">2.-.-.-</ecNumber>
    </recommendedName>
</protein>
<dbReference type="STRING" id="6198.A0A074ZB02"/>
<keyword evidence="1" id="KW-0472">Membrane</keyword>
<comment type="caution">
    <text evidence="1">Lacks conserved residue(s) required for the propagation of feature annotation.</text>
</comment>
<feature type="transmembrane region" description="Helical" evidence="1">
    <location>
        <begin position="105"/>
        <end position="127"/>
    </location>
</feature>
<keyword evidence="1" id="KW-0808">Transferase</keyword>
<feature type="transmembrane region" description="Helical" evidence="1">
    <location>
        <begin position="139"/>
        <end position="165"/>
    </location>
</feature>
<keyword evidence="1" id="KW-0337">GPI-anchor biosynthesis</keyword>
<comment type="function">
    <text evidence="1">Ethanolamine phosphate transferase involved in glycosylphosphatidylinositol-anchor biosynthesis. Transfers ethanolamine phosphate to the first alpha-1,4-linked mannose of the glycosylphosphatidylinositol precursor of GPI-anchor.</text>
</comment>
<reference evidence="2 3" key="1">
    <citation type="submission" date="2013-11" db="EMBL/GenBank/DDBJ databases">
        <title>Opisthorchis viverrini - life in the bile duct.</title>
        <authorList>
            <person name="Young N.D."/>
            <person name="Nagarajan N."/>
            <person name="Lin S.J."/>
            <person name="Korhonen P.K."/>
            <person name="Jex A.R."/>
            <person name="Hall R.S."/>
            <person name="Safavi-Hemami H."/>
            <person name="Kaewkong W."/>
            <person name="Bertrand D."/>
            <person name="Gao S."/>
            <person name="Seet Q."/>
            <person name="Wongkham S."/>
            <person name="Teh B.T."/>
            <person name="Wongkham C."/>
            <person name="Intapan P.M."/>
            <person name="Maleewong W."/>
            <person name="Yang X."/>
            <person name="Hu M."/>
            <person name="Wang Z."/>
            <person name="Hofmann A."/>
            <person name="Sternberg P.W."/>
            <person name="Tan P."/>
            <person name="Wang J."/>
            <person name="Gasser R.B."/>
        </authorList>
    </citation>
    <scope>NUCLEOTIDE SEQUENCE [LARGE SCALE GENOMIC DNA]</scope>
</reference>
<dbReference type="GeneID" id="20328577"/>
<sequence>MLSVGYIQNGVGSFSKRKLLTRLLKMLRQPTTSFAILGAHQKYTHLQINLFHVTKGRHVSSCICRTPPYFKSTTKRHDFELVAHQSQLDIRITNCFVTHMEHGSVVYFAILKILLPLLCLGIISSAIQTHGNQESSAPYQALVTLTGCCTILSNLFIVQFFVWLRDAGSWLAIGTSIAHYGIAMGISLLTFVLLFVGLGMLRLESPMKLCMFSRQSFHTIDPL</sequence>
<organism evidence="2 3">
    <name type="scientific">Opisthorchis viverrini</name>
    <name type="common">Southeast Asian liver fluke</name>
    <dbReference type="NCBI Taxonomy" id="6198"/>
    <lineage>
        <taxon>Eukaryota</taxon>
        <taxon>Metazoa</taxon>
        <taxon>Spiralia</taxon>
        <taxon>Lophotrochozoa</taxon>
        <taxon>Platyhelminthes</taxon>
        <taxon>Trematoda</taxon>
        <taxon>Digenea</taxon>
        <taxon>Opisthorchiida</taxon>
        <taxon>Opisthorchiata</taxon>
        <taxon>Opisthorchiidae</taxon>
        <taxon>Opisthorchis</taxon>
    </lineage>
</organism>
<comment type="pathway">
    <text evidence="1">Glycolipid biosynthesis; glycosylphosphatidylinositol-anchor biosynthesis.</text>
</comment>
<dbReference type="EMBL" id="KL596808">
    <property type="protein sequence ID" value="KER24481.1"/>
    <property type="molecule type" value="Genomic_DNA"/>
</dbReference>
<dbReference type="OrthoDB" id="2748310at2759"/>
<dbReference type="InterPro" id="IPR007070">
    <property type="entry name" value="GPI_EtnP_transferase_1"/>
</dbReference>
<proteinExistence type="inferred from homology"/>
<dbReference type="CTD" id="20328577"/>